<feature type="domain" description="FHA" evidence="11">
    <location>
        <begin position="34"/>
        <end position="83"/>
    </location>
</feature>
<evidence type="ECO:0000256" key="7">
    <source>
        <dbReference type="ARBA" id="ARBA00022989"/>
    </source>
</evidence>
<evidence type="ECO:0000313" key="14">
    <source>
        <dbReference type="Proteomes" id="UP000198959"/>
    </source>
</evidence>
<dbReference type="Gene3D" id="3.40.50.300">
    <property type="entry name" value="P-loop containing nucleotide triphosphate hydrolases"/>
    <property type="match status" value="1"/>
</dbReference>
<organism evidence="13 14">
    <name type="scientific">Micromonospora pallida</name>
    <dbReference type="NCBI Taxonomy" id="145854"/>
    <lineage>
        <taxon>Bacteria</taxon>
        <taxon>Bacillati</taxon>
        <taxon>Actinomycetota</taxon>
        <taxon>Actinomycetes</taxon>
        <taxon>Micromonosporales</taxon>
        <taxon>Micromonosporaceae</taxon>
        <taxon>Micromonospora</taxon>
    </lineage>
</organism>
<dbReference type="Gene3D" id="2.60.200.20">
    <property type="match status" value="2"/>
</dbReference>
<dbReference type="GO" id="GO:0016887">
    <property type="term" value="F:ATP hydrolysis activity"/>
    <property type="evidence" value="ECO:0007669"/>
    <property type="project" value="InterPro"/>
</dbReference>
<feature type="transmembrane region" description="Helical" evidence="10">
    <location>
        <begin position="770"/>
        <end position="793"/>
    </location>
</feature>
<evidence type="ECO:0000313" key="13">
    <source>
        <dbReference type="EMBL" id="SCL26901.1"/>
    </source>
</evidence>
<dbReference type="PANTHER" id="PTHR48041">
    <property type="entry name" value="ABC TRANSPORTER G FAMILY MEMBER 28"/>
    <property type="match status" value="1"/>
</dbReference>
<feature type="transmembrane region" description="Helical" evidence="10">
    <location>
        <begin position="589"/>
        <end position="608"/>
    </location>
</feature>
<reference evidence="14" key="1">
    <citation type="submission" date="2016-06" db="EMBL/GenBank/DDBJ databases">
        <authorList>
            <person name="Varghese N."/>
            <person name="Submissions Spin"/>
        </authorList>
    </citation>
    <scope>NUCLEOTIDE SEQUENCE [LARGE SCALE GENOMIC DNA]</scope>
    <source>
        <strain evidence="14">DSM 43817</strain>
    </source>
</reference>
<dbReference type="PROSITE" id="PS50006">
    <property type="entry name" value="FHA_DOMAIN"/>
    <property type="match status" value="2"/>
</dbReference>
<dbReference type="FunFam" id="3.40.50.300:FF:000474">
    <property type="entry name" value="Putative ABC transporter ATP-binding subunit"/>
    <property type="match status" value="1"/>
</dbReference>
<evidence type="ECO:0000256" key="8">
    <source>
        <dbReference type="ARBA" id="ARBA00023136"/>
    </source>
</evidence>
<gene>
    <name evidence="13" type="ORF">GA0074692_2253</name>
</gene>
<evidence type="ECO:0000256" key="10">
    <source>
        <dbReference type="SAM" id="Phobius"/>
    </source>
</evidence>
<dbReference type="SUPFAM" id="SSF52540">
    <property type="entry name" value="P-loop containing nucleoside triphosphate hydrolases"/>
    <property type="match status" value="1"/>
</dbReference>
<feature type="transmembrane region" description="Helical" evidence="10">
    <location>
        <begin position="676"/>
        <end position="696"/>
    </location>
</feature>
<dbReference type="Proteomes" id="UP000198959">
    <property type="component" value="Unassembled WGS sequence"/>
</dbReference>
<feature type="domain" description="ABC transporter" evidence="12">
    <location>
        <begin position="256"/>
        <end position="489"/>
    </location>
</feature>
<accession>A0A1C6SBP8</accession>
<dbReference type="SUPFAM" id="SSF49879">
    <property type="entry name" value="SMAD/FHA domain"/>
    <property type="match status" value="2"/>
</dbReference>
<evidence type="ECO:0000256" key="3">
    <source>
        <dbReference type="ARBA" id="ARBA00022553"/>
    </source>
</evidence>
<feature type="transmembrane region" description="Helical" evidence="10">
    <location>
        <begin position="550"/>
        <end position="569"/>
    </location>
</feature>
<keyword evidence="4 10" id="KW-0812">Transmembrane</keyword>
<dbReference type="InterPro" id="IPR003439">
    <property type="entry name" value="ABC_transporter-like_ATP-bd"/>
</dbReference>
<evidence type="ECO:0000256" key="2">
    <source>
        <dbReference type="ARBA" id="ARBA00022448"/>
    </source>
</evidence>
<comment type="subcellular location">
    <subcellularLocation>
        <location evidence="1">Membrane</location>
        <topology evidence="1">Multi-pass membrane protein</topology>
    </subcellularLocation>
</comment>
<dbReference type="PROSITE" id="PS50893">
    <property type="entry name" value="ABC_TRANSPORTER_2"/>
    <property type="match status" value="1"/>
</dbReference>
<dbReference type="InterPro" id="IPR050352">
    <property type="entry name" value="ABCG_transporters"/>
</dbReference>
<feature type="region of interest" description="Disordered" evidence="9">
    <location>
        <begin position="131"/>
        <end position="161"/>
    </location>
</feature>
<feature type="domain" description="FHA" evidence="11">
    <location>
        <begin position="171"/>
        <end position="220"/>
    </location>
</feature>
<dbReference type="SMART" id="SM00240">
    <property type="entry name" value="FHA"/>
    <property type="match status" value="2"/>
</dbReference>
<evidence type="ECO:0000259" key="12">
    <source>
        <dbReference type="PROSITE" id="PS50893"/>
    </source>
</evidence>
<keyword evidence="5" id="KW-0547">Nucleotide-binding</keyword>
<dbReference type="SMART" id="SM00382">
    <property type="entry name" value="AAA"/>
    <property type="match status" value="1"/>
</dbReference>
<dbReference type="InterPro" id="IPR027417">
    <property type="entry name" value="P-loop_NTPase"/>
</dbReference>
<evidence type="ECO:0000256" key="6">
    <source>
        <dbReference type="ARBA" id="ARBA00022840"/>
    </source>
</evidence>
<keyword evidence="2" id="KW-0813">Transport</keyword>
<evidence type="ECO:0000256" key="4">
    <source>
        <dbReference type="ARBA" id="ARBA00022692"/>
    </source>
</evidence>
<dbReference type="CDD" id="cd00060">
    <property type="entry name" value="FHA"/>
    <property type="match status" value="1"/>
</dbReference>
<dbReference type="AlphaFoldDB" id="A0A1C6SBP8"/>
<dbReference type="GO" id="GO:0016020">
    <property type="term" value="C:membrane"/>
    <property type="evidence" value="ECO:0007669"/>
    <property type="project" value="UniProtKB-SubCell"/>
</dbReference>
<evidence type="ECO:0000256" key="9">
    <source>
        <dbReference type="SAM" id="MobiDB-lite"/>
    </source>
</evidence>
<dbReference type="EMBL" id="FMHW01000002">
    <property type="protein sequence ID" value="SCL26901.1"/>
    <property type="molecule type" value="Genomic_DNA"/>
</dbReference>
<evidence type="ECO:0000256" key="5">
    <source>
        <dbReference type="ARBA" id="ARBA00022741"/>
    </source>
</evidence>
<dbReference type="STRING" id="145854.GA0074692_2253"/>
<feature type="transmembrane region" description="Helical" evidence="10">
    <location>
        <begin position="703"/>
        <end position="724"/>
    </location>
</feature>
<name>A0A1C6SBP8_9ACTN</name>
<feature type="transmembrane region" description="Helical" evidence="10">
    <location>
        <begin position="629"/>
        <end position="656"/>
    </location>
</feature>
<dbReference type="RefSeq" id="WP_176738393.1">
    <property type="nucleotide sequence ID" value="NZ_FMHW01000002.1"/>
</dbReference>
<keyword evidence="8 10" id="KW-0472">Membrane</keyword>
<feature type="region of interest" description="Disordered" evidence="9">
    <location>
        <begin position="1"/>
        <end position="23"/>
    </location>
</feature>
<dbReference type="InterPro" id="IPR003593">
    <property type="entry name" value="AAA+_ATPase"/>
</dbReference>
<protein>
    <submittedName>
        <fullName evidence="13">ABC-type multidrug transport system, ATPase component</fullName>
    </submittedName>
</protein>
<keyword evidence="6" id="KW-0067">ATP-binding</keyword>
<dbReference type="InterPro" id="IPR008984">
    <property type="entry name" value="SMAD_FHA_dom_sf"/>
</dbReference>
<dbReference type="Pfam" id="PF00498">
    <property type="entry name" value="FHA"/>
    <property type="match status" value="2"/>
</dbReference>
<proteinExistence type="predicted"/>
<keyword evidence="14" id="KW-1185">Reference proteome</keyword>
<evidence type="ECO:0000256" key="1">
    <source>
        <dbReference type="ARBA" id="ARBA00004141"/>
    </source>
</evidence>
<sequence>MSTPADGADVSGTLLVGVPGGGGERRVTAAGGPLRIGRDPLCEIVLDDSRASREHLELTYRAGRWHLRDLASRNGTFVDGRQVHELELTAACSVRLGNAVDGPVLTFRPEGPPAVPLTVTAPARAGDLQASRAEPGLDRSAEARPVSQPSPGARFAAGRAPSASYPTADRIRIGRAPDNDIVLDDLLVSRYHADLVRDGTGFRVVDLGTRNGTYVNGQQVGQATLSGGDLLSFGHHQMVFDGTALHDYVDTGRVSLRAEGLGVTVGGRTLLSEVSFDLDECSLLAVVGPSGAGKSTLLGALTGNRPAQAGTVRYQDRDLYAEYADLRHRIGLVPQDDILHRQLTVRRALRYAAGLRFGPDVTPAERDQRIDEVLEQLALTAHADQRIDTLSGGQRKRTSVALELLTEPSLLFLDEPTSGLDPALDRDVMHGLRELADRGRTVVVVTHSPLHLNVCDQVLVLARGGKVAYFGPPDEVLAFFGAAEYADVFTAVAAEPDVWAARFAATRPSAQAAPAAERAAAAPAPPRQGWWRQAAILARRTVAVTLADRLYAALSLGLPVGLAILLHVVPGSDGLGVPAEPPGRSTEAAELLVILITGAIFIGLAGGIREFVGEGAIYRRERAVGMAPGAYLGAKLVVFAVLNACQAALFVLLGLVGRSAPADALVLGAPLVELIVVVWLTTLAATVLGLLVSVYVSTSEQTMPVLVGLVMAQLVLCGGLFAVVGRTGIEQLSWLAPARWGYAAAAATVDLRAIMLKPTPEALWAHTTGAWSWAMAVLVGQTVLLTGAVRWALRRHEPVLESRRKRT</sequence>
<dbReference type="GO" id="GO:0005524">
    <property type="term" value="F:ATP binding"/>
    <property type="evidence" value="ECO:0007669"/>
    <property type="project" value="UniProtKB-KW"/>
</dbReference>
<keyword evidence="3" id="KW-0597">Phosphoprotein</keyword>
<dbReference type="PANTHER" id="PTHR48041:SF139">
    <property type="entry name" value="PROTEIN SCARLET"/>
    <property type="match status" value="1"/>
</dbReference>
<dbReference type="GO" id="GO:0140359">
    <property type="term" value="F:ABC-type transporter activity"/>
    <property type="evidence" value="ECO:0007669"/>
    <property type="project" value="InterPro"/>
</dbReference>
<dbReference type="Pfam" id="PF00005">
    <property type="entry name" value="ABC_tran"/>
    <property type="match status" value="1"/>
</dbReference>
<evidence type="ECO:0000259" key="11">
    <source>
        <dbReference type="PROSITE" id="PS50006"/>
    </source>
</evidence>
<keyword evidence="7 10" id="KW-1133">Transmembrane helix</keyword>
<dbReference type="InterPro" id="IPR013525">
    <property type="entry name" value="ABC2_TM"/>
</dbReference>
<dbReference type="Pfam" id="PF01061">
    <property type="entry name" value="ABC2_membrane"/>
    <property type="match status" value="1"/>
</dbReference>
<dbReference type="InterPro" id="IPR000253">
    <property type="entry name" value="FHA_dom"/>
</dbReference>